<reference evidence="1 2" key="1">
    <citation type="submission" date="2017-06" db="EMBL/GenBank/DDBJ databases">
        <title>Description of Rhodopirellula bahusiensis sp. nov.</title>
        <authorList>
            <person name="Kizina J."/>
            <person name="Harder J."/>
        </authorList>
    </citation>
    <scope>NUCLEOTIDE SEQUENCE [LARGE SCALE GENOMIC DNA]</scope>
    <source>
        <strain evidence="1 2">SWK21</strain>
    </source>
</reference>
<dbReference type="PANTHER" id="PTHR12526">
    <property type="entry name" value="GLYCOSYLTRANSFERASE"/>
    <property type="match status" value="1"/>
</dbReference>
<dbReference type="CDD" id="cd03801">
    <property type="entry name" value="GT4_PimA-like"/>
    <property type="match status" value="1"/>
</dbReference>
<dbReference type="Proteomes" id="UP000225740">
    <property type="component" value="Unassembled WGS sequence"/>
</dbReference>
<dbReference type="OrthoDB" id="9775208at2"/>
<dbReference type="GO" id="GO:0016740">
    <property type="term" value="F:transferase activity"/>
    <property type="evidence" value="ECO:0007669"/>
    <property type="project" value="UniProtKB-KW"/>
</dbReference>
<dbReference type="Gene3D" id="3.40.50.2000">
    <property type="entry name" value="Glycogen Phosphorylase B"/>
    <property type="match status" value="1"/>
</dbReference>
<proteinExistence type="predicted"/>
<protein>
    <submittedName>
        <fullName evidence="1">Glycosyl transferase, group 1</fullName>
    </submittedName>
</protein>
<comment type="caution">
    <text evidence="1">The sequence shown here is derived from an EMBL/GenBank/DDBJ whole genome shotgun (WGS) entry which is preliminary data.</text>
</comment>
<name>A0A2G1W578_9BACT</name>
<evidence type="ECO:0000313" key="2">
    <source>
        <dbReference type="Proteomes" id="UP000225740"/>
    </source>
</evidence>
<dbReference type="Pfam" id="PF13692">
    <property type="entry name" value="Glyco_trans_1_4"/>
    <property type="match status" value="1"/>
</dbReference>
<keyword evidence="2" id="KW-1185">Reference proteome</keyword>
<gene>
    <name evidence="1" type="ORF">CEE69_16165</name>
</gene>
<accession>A0A2G1W578</accession>
<sequence>MANRPFMNSKPLRVGLVAWHALPAIVPPAAPTQTAFDPASDSGSKQPTSIRFGETFGGLETAMWTLARHLANQTDIQPICFLETDSPQNGSTPWPKEIEGVKLDISVNRFRAIRHAVGECIDTESKRFRRFSPHLLWQLPLLAVTRPFRSRDPIDKEPDPRLIGKSIDAWISFGVSSSSSRVVATGATEQTPSFVCVRSNAGLEDGLATEVEYRNECGESSSARRFALLQSDHVVCQSQWQLDRLKQAFDRDGLLARNPILREEWQPPFPTPAPASFTQPFDILWIGRYDDFHKRPLIMLEAARKLPHLSFKMIANPFDSEIEARVRREAPENVELIDRVRFAEMPAVFAAAKLFVSTGSREHEGFPNVLLQAAASHTPIVSLSDHDNFLSRSGAGLGCDESVDKLTRNIQAQLRHDAIQWAQVDEYLDQYHNADQIASEFANWVRHAVANEPISPTNPEEEH</sequence>
<dbReference type="PANTHER" id="PTHR12526:SF626">
    <property type="entry name" value="GLL4300 PROTEIN"/>
    <property type="match status" value="1"/>
</dbReference>
<keyword evidence="1" id="KW-0808">Transferase</keyword>
<evidence type="ECO:0000313" key="1">
    <source>
        <dbReference type="EMBL" id="PHQ34182.1"/>
    </source>
</evidence>
<dbReference type="AlphaFoldDB" id="A0A2G1W578"/>
<organism evidence="1 2">
    <name type="scientific">Rhodopirellula bahusiensis</name>
    <dbReference type="NCBI Taxonomy" id="2014065"/>
    <lineage>
        <taxon>Bacteria</taxon>
        <taxon>Pseudomonadati</taxon>
        <taxon>Planctomycetota</taxon>
        <taxon>Planctomycetia</taxon>
        <taxon>Pirellulales</taxon>
        <taxon>Pirellulaceae</taxon>
        <taxon>Rhodopirellula</taxon>
    </lineage>
</organism>
<dbReference type="SUPFAM" id="SSF53756">
    <property type="entry name" value="UDP-Glycosyltransferase/glycogen phosphorylase"/>
    <property type="match status" value="1"/>
</dbReference>
<dbReference type="EMBL" id="NIZW01000012">
    <property type="protein sequence ID" value="PHQ34182.1"/>
    <property type="molecule type" value="Genomic_DNA"/>
</dbReference>